<feature type="region of interest" description="Disordered" evidence="1">
    <location>
        <begin position="132"/>
        <end position="154"/>
    </location>
</feature>
<organism evidence="2 3">
    <name type="scientific">Alosa alosa</name>
    <name type="common">allis shad</name>
    <dbReference type="NCBI Taxonomy" id="278164"/>
    <lineage>
        <taxon>Eukaryota</taxon>
        <taxon>Metazoa</taxon>
        <taxon>Chordata</taxon>
        <taxon>Craniata</taxon>
        <taxon>Vertebrata</taxon>
        <taxon>Euteleostomi</taxon>
        <taxon>Actinopterygii</taxon>
        <taxon>Neopterygii</taxon>
        <taxon>Teleostei</taxon>
        <taxon>Clupei</taxon>
        <taxon>Clupeiformes</taxon>
        <taxon>Clupeoidei</taxon>
        <taxon>Clupeidae</taxon>
        <taxon>Alosa</taxon>
    </lineage>
</organism>
<sequence length="357" mass="40235">MEFSNFLLEQDPAAQFDQRAITVEETMYHIVSFDDFDEVEVVPATWVNGGVCRWPPYKGEGLQRAIKNFQEPDNTWALYNVCVLYTDNYHEARKRLPLAEQQTDLQSEAEIDAGRPQKRKIKRNRHFDVYESDDEEVAPKRSMLPKPPQIPSPSRFRRYIISPQSDQVGFSEIGNNEISNNHHVTTLGSTLHQAIDAVNLTEVANGEVDTGPALNQGQIREVQAAPEAPRQRLKNSSVCGQLCGSLLHDMLVKQEIIIEQQKNIVRMVQDLHAAFASATDGSNVTQGTVYTRHSAYFPLKGPDDLMVLERDLQSVLELKKDLTLLLGLAGGATLRETVWRVLQREPMNFLRRSPGGG</sequence>
<evidence type="ECO:0000313" key="2">
    <source>
        <dbReference type="EMBL" id="KAG5278054.1"/>
    </source>
</evidence>
<dbReference type="PANTHER" id="PTHR34153">
    <property type="entry name" value="SI:CH211-262H13.3-RELATED-RELATED"/>
    <property type="match status" value="1"/>
</dbReference>
<name>A0AAV6GTG3_9TELE</name>
<dbReference type="PANTHER" id="PTHR34153:SF2">
    <property type="entry name" value="SI:CH211-262H13.3-RELATED"/>
    <property type="match status" value="1"/>
</dbReference>
<evidence type="ECO:0000256" key="1">
    <source>
        <dbReference type="SAM" id="MobiDB-lite"/>
    </source>
</evidence>
<accession>A0AAV6GTG3</accession>
<dbReference type="AlphaFoldDB" id="A0AAV6GTG3"/>
<dbReference type="Proteomes" id="UP000823561">
    <property type="component" value="Chromosome 7"/>
</dbReference>
<protein>
    <submittedName>
        <fullName evidence="2">Uncharacterized protein</fullName>
    </submittedName>
</protein>
<reference evidence="2" key="1">
    <citation type="submission" date="2020-10" db="EMBL/GenBank/DDBJ databases">
        <title>Chromosome-scale genome assembly of the Allis shad, Alosa alosa.</title>
        <authorList>
            <person name="Margot Z."/>
            <person name="Christophe K."/>
            <person name="Cabau C."/>
            <person name="Louis A."/>
            <person name="Berthelot C."/>
            <person name="Parey E."/>
            <person name="Roest Crollius H."/>
            <person name="Montfort J."/>
            <person name="Robinson-Rechavi M."/>
            <person name="Bucao C."/>
            <person name="Bouchez O."/>
            <person name="Gislard M."/>
            <person name="Lluch J."/>
            <person name="Milhes M."/>
            <person name="Lampietro C."/>
            <person name="Lopez Roques C."/>
            <person name="Donnadieu C."/>
            <person name="Braasch I."/>
            <person name="Desvignes T."/>
            <person name="Postlethwait J."/>
            <person name="Bobe J."/>
            <person name="Guiguen Y."/>
        </authorList>
    </citation>
    <scope>NUCLEOTIDE SEQUENCE</scope>
    <source>
        <strain evidence="2">M-15738</strain>
        <tissue evidence="2">Blood</tissue>
    </source>
</reference>
<dbReference type="EMBL" id="JADWDJ010000007">
    <property type="protein sequence ID" value="KAG5278054.1"/>
    <property type="molecule type" value="Genomic_DNA"/>
</dbReference>
<comment type="caution">
    <text evidence="2">The sequence shown here is derived from an EMBL/GenBank/DDBJ whole genome shotgun (WGS) entry which is preliminary data.</text>
</comment>
<proteinExistence type="predicted"/>
<keyword evidence="3" id="KW-1185">Reference proteome</keyword>
<evidence type="ECO:0000313" key="3">
    <source>
        <dbReference type="Proteomes" id="UP000823561"/>
    </source>
</evidence>
<gene>
    <name evidence="2" type="ORF">AALO_G00094680</name>
</gene>